<feature type="transmembrane region" description="Helical" evidence="6">
    <location>
        <begin position="172"/>
        <end position="192"/>
    </location>
</feature>
<dbReference type="RefSeq" id="WP_279930801.1">
    <property type="nucleotide sequence ID" value="NZ_JARWBG010000033.1"/>
</dbReference>
<dbReference type="InterPro" id="IPR000175">
    <property type="entry name" value="Na/ntran_symport"/>
</dbReference>
<dbReference type="EMBL" id="JARWBG010000033">
    <property type="protein sequence ID" value="MDH2391863.1"/>
    <property type="molecule type" value="Genomic_DNA"/>
</dbReference>
<name>A0ABT6HUC3_9ACTN</name>
<feature type="transmembrane region" description="Helical" evidence="6">
    <location>
        <begin position="443"/>
        <end position="466"/>
    </location>
</feature>
<dbReference type="SUPFAM" id="SSF161070">
    <property type="entry name" value="SNF-like"/>
    <property type="match status" value="1"/>
</dbReference>
<proteinExistence type="predicted"/>
<feature type="transmembrane region" description="Helical" evidence="6">
    <location>
        <begin position="84"/>
        <end position="104"/>
    </location>
</feature>
<keyword evidence="5 6" id="KW-0472">Membrane</keyword>
<keyword evidence="8" id="KW-1185">Reference proteome</keyword>
<dbReference type="NCBIfam" id="NF037979">
    <property type="entry name" value="Na_transp"/>
    <property type="match status" value="1"/>
</dbReference>
<feature type="transmembrane region" description="Helical" evidence="6">
    <location>
        <begin position="40"/>
        <end position="63"/>
    </location>
</feature>
<evidence type="ECO:0000256" key="1">
    <source>
        <dbReference type="ARBA" id="ARBA00004141"/>
    </source>
</evidence>
<feature type="transmembrane region" description="Helical" evidence="6">
    <location>
        <begin position="212"/>
        <end position="234"/>
    </location>
</feature>
<feature type="transmembrane region" description="Helical" evidence="6">
    <location>
        <begin position="414"/>
        <end position="431"/>
    </location>
</feature>
<evidence type="ECO:0000256" key="3">
    <source>
        <dbReference type="ARBA" id="ARBA00022692"/>
    </source>
</evidence>
<keyword evidence="4 6" id="KW-1133">Transmembrane helix</keyword>
<comment type="caution">
    <text evidence="7">The sequence shown here is derived from an EMBL/GenBank/DDBJ whole genome shotgun (WGS) entry which is preliminary data.</text>
</comment>
<feature type="transmembrane region" description="Helical" evidence="6">
    <location>
        <begin position="344"/>
        <end position="365"/>
    </location>
</feature>
<reference evidence="7 8" key="1">
    <citation type="submission" date="2023-04" db="EMBL/GenBank/DDBJ databases">
        <title>Streptomyces chengmaiensis sp. nov. isolated from the stem of mangrove plant in Hainan.</title>
        <authorList>
            <person name="Huang X."/>
            <person name="Zhou S."/>
            <person name="Chu X."/>
            <person name="Xie Y."/>
            <person name="Lin Y."/>
        </authorList>
    </citation>
    <scope>NUCLEOTIDE SEQUENCE [LARGE SCALE GENOMIC DNA]</scope>
    <source>
        <strain evidence="7 8">HNM0663</strain>
    </source>
</reference>
<evidence type="ECO:0000256" key="2">
    <source>
        <dbReference type="ARBA" id="ARBA00022448"/>
    </source>
</evidence>
<evidence type="ECO:0000256" key="4">
    <source>
        <dbReference type="ARBA" id="ARBA00022989"/>
    </source>
</evidence>
<feature type="transmembrane region" description="Helical" evidence="6">
    <location>
        <begin position="7"/>
        <end position="28"/>
    </location>
</feature>
<protein>
    <submittedName>
        <fullName evidence="7">Sodium-dependent transporter</fullName>
    </submittedName>
</protein>
<dbReference type="PROSITE" id="PS50267">
    <property type="entry name" value="NA_NEUROTRAN_SYMP_3"/>
    <property type="match status" value="1"/>
</dbReference>
<keyword evidence="3 6" id="KW-0812">Transmembrane</keyword>
<keyword evidence="2" id="KW-0813">Transport</keyword>
<feature type="transmembrane region" description="Helical" evidence="6">
    <location>
        <begin position="304"/>
        <end position="324"/>
    </location>
</feature>
<sequence>MAAKEVFASRFTFVIAGIGMAVGTGNIWRFPRVAAEWGGGAFLIALVVANLVWAIPILMAESYMGSRSRLGTVGAFRDFMGRRFAWLGGFMAATSLAITFYYSVVCGWTLRYLVYALTGTFTAERDTQALWDDFTATPWQTVLSHLVAVAIVGAVVVRGLKRGFEKVLKYAIPLLFAILVVLAVQALTLDGATEGLRHLFTPEWSRLGDAQLWLQAFSQMAFSTGAGWGLYLTYSVYLRSREDFGLNATVVCGGNLLASLLAGTAVIVTLFALGTQEQIDSATAGNEGLAFIFFPQLLNEMPGGAFFGVLFFLALALAGISSLIAMVELATRNVMDAGVSRPRAVGLVVAVTAVAGLPSAFSLDFLSNQDFVWGVALLIGGLLAAFAMMKYGLERARADLDAVSDLPVWAWWPWLIRLFPLMFAVLIGWWIHRAITEFAPDDWWNPLVGFSAATMVLQWLVVLLVLRALNSFLADRIGSGPMTRLD</sequence>
<gene>
    <name evidence="7" type="ORF">QCN29_24400</name>
</gene>
<dbReference type="InterPro" id="IPR037272">
    <property type="entry name" value="SNS_sf"/>
</dbReference>
<dbReference type="CDD" id="cd10324">
    <property type="entry name" value="SLC6sbd"/>
    <property type="match status" value="1"/>
</dbReference>
<feature type="transmembrane region" description="Helical" evidence="6">
    <location>
        <begin position="246"/>
        <end position="273"/>
    </location>
</feature>
<evidence type="ECO:0000256" key="5">
    <source>
        <dbReference type="ARBA" id="ARBA00023136"/>
    </source>
</evidence>
<feature type="transmembrane region" description="Helical" evidence="6">
    <location>
        <begin position="371"/>
        <end position="393"/>
    </location>
</feature>
<accession>A0ABT6HUC3</accession>
<evidence type="ECO:0000313" key="8">
    <source>
        <dbReference type="Proteomes" id="UP001223144"/>
    </source>
</evidence>
<evidence type="ECO:0000313" key="7">
    <source>
        <dbReference type="EMBL" id="MDH2391863.1"/>
    </source>
</evidence>
<dbReference type="Pfam" id="PF00209">
    <property type="entry name" value="SNF"/>
    <property type="match status" value="2"/>
</dbReference>
<dbReference type="PANTHER" id="PTHR42948">
    <property type="entry name" value="TRANSPORTER"/>
    <property type="match status" value="1"/>
</dbReference>
<organism evidence="7 8">
    <name type="scientific">Streptomyces chengmaiensis</name>
    <dbReference type="NCBI Taxonomy" id="3040919"/>
    <lineage>
        <taxon>Bacteria</taxon>
        <taxon>Bacillati</taxon>
        <taxon>Actinomycetota</taxon>
        <taxon>Actinomycetes</taxon>
        <taxon>Kitasatosporales</taxon>
        <taxon>Streptomycetaceae</taxon>
        <taxon>Streptomyces</taxon>
    </lineage>
</organism>
<dbReference type="Proteomes" id="UP001223144">
    <property type="component" value="Unassembled WGS sequence"/>
</dbReference>
<dbReference type="PRINTS" id="PR00176">
    <property type="entry name" value="NANEUSMPORT"/>
</dbReference>
<comment type="subcellular location">
    <subcellularLocation>
        <location evidence="1">Membrane</location>
        <topology evidence="1">Multi-pass membrane protein</topology>
    </subcellularLocation>
</comment>
<dbReference type="PANTHER" id="PTHR42948:SF1">
    <property type="entry name" value="TRANSPORTER"/>
    <property type="match status" value="1"/>
</dbReference>
<feature type="transmembrane region" description="Helical" evidence="6">
    <location>
        <begin position="142"/>
        <end position="160"/>
    </location>
</feature>
<evidence type="ECO:0000256" key="6">
    <source>
        <dbReference type="SAM" id="Phobius"/>
    </source>
</evidence>